<evidence type="ECO:0000313" key="2">
    <source>
        <dbReference type="Proteomes" id="UP000273675"/>
    </source>
</evidence>
<name>A0A495D5I9_9PROT</name>
<comment type="caution">
    <text evidence="1">The sequence shown here is derived from an EMBL/GenBank/DDBJ whole genome shotgun (WGS) entry which is preliminary data.</text>
</comment>
<dbReference type="Proteomes" id="UP000273675">
    <property type="component" value="Unassembled WGS sequence"/>
</dbReference>
<dbReference type="EMBL" id="RBIM01000004">
    <property type="protein sequence ID" value="RKQ96428.1"/>
    <property type="molecule type" value="Genomic_DNA"/>
</dbReference>
<reference evidence="1 2" key="1">
    <citation type="submission" date="2018-10" db="EMBL/GenBank/DDBJ databases">
        <title>Genomic Encyclopedia of Type Strains, Phase IV (KMG-IV): sequencing the most valuable type-strain genomes for metagenomic binning, comparative biology and taxonomic classification.</title>
        <authorList>
            <person name="Goeker M."/>
        </authorList>
    </citation>
    <scope>NUCLEOTIDE SEQUENCE [LARGE SCALE GENOMIC DNA]</scope>
    <source>
        <strain evidence="1 2">DSM 4734</strain>
    </source>
</reference>
<proteinExistence type="predicted"/>
<evidence type="ECO:0000313" key="1">
    <source>
        <dbReference type="EMBL" id="RKQ96428.1"/>
    </source>
</evidence>
<organism evidence="1 2">
    <name type="scientific">Maricaulis maris</name>
    <dbReference type="NCBI Taxonomy" id="74318"/>
    <lineage>
        <taxon>Bacteria</taxon>
        <taxon>Pseudomonadati</taxon>
        <taxon>Pseudomonadota</taxon>
        <taxon>Alphaproteobacteria</taxon>
        <taxon>Maricaulales</taxon>
        <taxon>Maricaulaceae</taxon>
        <taxon>Maricaulis</taxon>
    </lineage>
</organism>
<dbReference type="AlphaFoldDB" id="A0A495D5I9"/>
<protein>
    <submittedName>
        <fullName evidence="1">Uncharacterized protein</fullName>
    </submittedName>
</protein>
<gene>
    <name evidence="1" type="ORF">C7435_1758</name>
</gene>
<accession>A0A495D5I9</accession>
<sequence length="32" mass="3327">MILARIARALKDQNWLAVGHSLVARALPGGAG</sequence>